<dbReference type="AlphaFoldDB" id="A0A6F8VEF6"/>
<dbReference type="RefSeq" id="WP_173066890.1">
    <property type="nucleotide sequence ID" value="NZ_AP022853.1"/>
</dbReference>
<dbReference type="Pfam" id="PF07238">
    <property type="entry name" value="PilZ"/>
    <property type="match status" value="1"/>
</dbReference>
<dbReference type="EMBL" id="AP022853">
    <property type="protein sequence ID" value="BCB28098.1"/>
    <property type="molecule type" value="Genomic_DNA"/>
</dbReference>
<evidence type="ECO:0000313" key="2">
    <source>
        <dbReference type="EMBL" id="BCB28098.1"/>
    </source>
</evidence>
<dbReference type="KEGG" id="slac:SKTS_29840"/>
<evidence type="ECO:0000259" key="1">
    <source>
        <dbReference type="Pfam" id="PF07238"/>
    </source>
</evidence>
<accession>A0A6F8VEF6</accession>
<reference evidence="3" key="1">
    <citation type="submission" date="2020-03" db="EMBL/GenBank/DDBJ databases">
        <title>Complete genome sequence of sulfur-oxidizing bacterium skT11.</title>
        <authorList>
            <person name="Kanda M."/>
            <person name="Kojima H."/>
            <person name="Fukui M."/>
        </authorList>
    </citation>
    <scope>NUCLEOTIDE SEQUENCE [LARGE SCALE GENOMIC DNA]</scope>
    <source>
        <strain evidence="3">skT11</strain>
    </source>
</reference>
<dbReference type="GO" id="GO:0035438">
    <property type="term" value="F:cyclic-di-GMP binding"/>
    <property type="evidence" value="ECO:0007669"/>
    <property type="project" value="InterPro"/>
</dbReference>
<gene>
    <name evidence="2" type="ORF">SKTS_29840</name>
</gene>
<sequence length="132" mass="15217">MPFAKAYQQQNRSEPNRNHHVHLRLINGGQRINEPRGEMRCSRRVPLECYVKVRVSDSGETFYAMSKDLSVDGLAFTAHYVPRFGEMMEIQLQSPRGSTLKPFKALVQVRRCVHLDENKGYEIGTAIIKVRQ</sequence>
<evidence type="ECO:0000313" key="3">
    <source>
        <dbReference type="Proteomes" id="UP000502260"/>
    </source>
</evidence>
<keyword evidence="3" id="KW-1185">Reference proteome</keyword>
<dbReference type="Proteomes" id="UP000502260">
    <property type="component" value="Chromosome"/>
</dbReference>
<name>A0A6F8VEF6_9PROT</name>
<dbReference type="InterPro" id="IPR009875">
    <property type="entry name" value="PilZ_domain"/>
</dbReference>
<organism evidence="2 3">
    <name type="scientific">Sulfurimicrobium lacus</name>
    <dbReference type="NCBI Taxonomy" id="2715678"/>
    <lineage>
        <taxon>Bacteria</taxon>
        <taxon>Pseudomonadati</taxon>
        <taxon>Pseudomonadota</taxon>
        <taxon>Betaproteobacteria</taxon>
        <taxon>Nitrosomonadales</taxon>
        <taxon>Sulfuricellaceae</taxon>
        <taxon>Sulfurimicrobium</taxon>
    </lineage>
</organism>
<feature type="domain" description="PilZ" evidence="1">
    <location>
        <begin position="40"/>
        <end position="125"/>
    </location>
</feature>
<protein>
    <recommendedName>
        <fullName evidence="1">PilZ domain-containing protein</fullName>
    </recommendedName>
</protein>
<proteinExistence type="predicted"/>